<accession>A0A6P1BS58</accession>
<evidence type="ECO:0000259" key="6">
    <source>
        <dbReference type="Pfam" id="PF25919"/>
    </source>
</evidence>
<gene>
    <name evidence="9" type="ORF">FNJ47_37575</name>
    <name evidence="10" type="ORF">FNJ47_37590</name>
</gene>
<dbReference type="InterPro" id="IPR058792">
    <property type="entry name" value="Beta-barrel_RND_2"/>
</dbReference>
<dbReference type="Gene3D" id="2.40.420.20">
    <property type="match status" value="1"/>
</dbReference>
<keyword evidence="3" id="KW-0732">Signal</keyword>
<evidence type="ECO:0000256" key="2">
    <source>
        <dbReference type="ARBA" id="ARBA00022448"/>
    </source>
</evidence>
<dbReference type="EMBL" id="VKHP01000234">
    <property type="protein sequence ID" value="NEV01348.1"/>
    <property type="molecule type" value="Genomic_DNA"/>
</dbReference>
<sequence>MSPLTWAGAAAAIAAAAGVAWIGHGLPPRPVTAAIVSAAHGAESAAPIYYRDPDGKPLYSATPKQTPDGRAYLPVAADDDAGAGEPERSTDISVPAAKGERKIKYYRNPMGLPDTSPVPKKDSMGMDYIAVYDGEDSDDGSITLSSGKIQRTGVKSEAAQMRRIRTLVRAPGTIQLDERRVSVIAMRAESYVQGVADVTTGSRVTKGQPLMEIYSPAISSAAAEYVATITSRAIAGLEPYGRGSRQRLTNLDVPEPVIAEMEKSRTVPIAIQWLSPRDGIVLQRAAIEGMRAQPGDVLFRIADVSTVWALVDVAERDLGSIGVDQKVTVHARSYPGRSFAGQISVIYPQVNKETRTARVRIELQNADLALLPDMYVDAEIDTGNAAPVLAVADNSILDTGSRQTVLLDRGNGRFEPREVKLGRRGEGYVEIRDGIAEGDAVVTSATFLIDAESNLKAAIKGFAEAGTKQAAGEGGMTDGGKP</sequence>
<keyword evidence="2" id="KW-0813">Transport</keyword>
<dbReference type="GO" id="GO:0016020">
    <property type="term" value="C:membrane"/>
    <property type="evidence" value="ECO:0007669"/>
    <property type="project" value="InterPro"/>
</dbReference>
<evidence type="ECO:0000256" key="5">
    <source>
        <dbReference type="SAM" id="MobiDB-lite"/>
    </source>
</evidence>
<dbReference type="FunFam" id="2.40.30.170:FF:000010">
    <property type="entry name" value="Efflux RND transporter periplasmic adaptor subunit"/>
    <property type="match status" value="1"/>
</dbReference>
<dbReference type="FunFam" id="2.40.420.20:FF:000003">
    <property type="entry name" value="Cation efflux system protein cusB"/>
    <property type="match status" value="1"/>
</dbReference>
<organism evidence="9 11">
    <name type="scientific">Bradyrhizobium uaiense</name>
    <dbReference type="NCBI Taxonomy" id="2594946"/>
    <lineage>
        <taxon>Bacteria</taxon>
        <taxon>Pseudomonadati</taxon>
        <taxon>Pseudomonadota</taxon>
        <taxon>Alphaproteobacteria</taxon>
        <taxon>Hyphomicrobiales</taxon>
        <taxon>Nitrobacteraceae</taxon>
        <taxon>Bradyrhizobium</taxon>
    </lineage>
</organism>
<keyword evidence="11" id="KW-1185">Reference proteome</keyword>
<dbReference type="InterPro" id="IPR051909">
    <property type="entry name" value="MFP_Cation_Efflux"/>
</dbReference>
<dbReference type="Gene3D" id="2.40.30.170">
    <property type="match status" value="1"/>
</dbReference>
<dbReference type="PANTHER" id="PTHR30097:SF15">
    <property type="entry name" value="CATION EFFLUX SYSTEM PROTEIN CUSB"/>
    <property type="match status" value="1"/>
</dbReference>
<feature type="domain" description="CzcB-like C-terminal circularly permuted SH3-like" evidence="8">
    <location>
        <begin position="390"/>
        <end position="449"/>
    </location>
</feature>
<dbReference type="SUPFAM" id="SSF111369">
    <property type="entry name" value="HlyD-like secretion proteins"/>
    <property type="match status" value="1"/>
</dbReference>
<evidence type="ECO:0000313" key="11">
    <source>
        <dbReference type="Proteomes" id="UP000468531"/>
    </source>
</evidence>
<dbReference type="GO" id="GO:0060003">
    <property type="term" value="P:copper ion export"/>
    <property type="evidence" value="ECO:0007669"/>
    <property type="project" value="TreeGrafter"/>
</dbReference>
<evidence type="ECO:0000313" key="10">
    <source>
        <dbReference type="EMBL" id="NEV01348.1"/>
    </source>
</evidence>
<keyword evidence="4" id="KW-0406">Ion transport</keyword>
<dbReference type="Proteomes" id="UP000468531">
    <property type="component" value="Unassembled WGS sequence"/>
</dbReference>
<dbReference type="GO" id="GO:0030288">
    <property type="term" value="C:outer membrane-bounded periplasmic space"/>
    <property type="evidence" value="ECO:0007669"/>
    <property type="project" value="TreeGrafter"/>
</dbReference>
<evidence type="ECO:0000259" key="8">
    <source>
        <dbReference type="Pfam" id="PF25975"/>
    </source>
</evidence>
<comment type="caution">
    <text evidence="9">The sequence shown here is derived from an EMBL/GenBank/DDBJ whole genome shotgun (WGS) entry which is preliminary data.</text>
</comment>
<dbReference type="Pfam" id="PF25954">
    <property type="entry name" value="Beta-barrel_RND_2"/>
    <property type="match status" value="1"/>
</dbReference>
<dbReference type="NCBIfam" id="TIGR01730">
    <property type="entry name" value="RND_mfp"/>
    <property type="match status" value="1"/>
</dbReference>
<comment type="similarity">
    <text evidence="1">Belongs to the membrane fusion protein (MFP) (TC 8.A.1) family.</text>
</comment>
<evidence type="ECO:0000313" key="9">
    <source>
        <dbReference type="EMBL" id="NEV01347.1"/>
    </source>
</evidence>
<dbReference type="GO" id="GO:0022857">
    <property type="term" value="F:transmembrane transporter activity"/>
    <property type="evidence" value="ECO:0007669"/>
    <property type="project" value="InterPro"/>
</dbReference>
<evidence type="ECO:0000256" key="1">
    <source>
        <dbReference type="ARBA" id="ARBA00009477"/>
    </source>
</evidence>
<evidence type="ECO:0000259" key="7">
    <source>
        <dbReference type="Pfam" id="PF25954"/>
    </source>
</evidence>
<dbReference type="InterPro" id="IPR058790">
    <property type="entry name" value="BSH_CusB"/>
</dbReference>
<evidence type="ECO:0000256" key="4">
    <source>
        <dbReference type="ARBA" id="ARBA00023065"/>
    </source>
</evidence>
<dbReference type="Pfam" id="PF25975">
    <property type="entry name" value="CzcB_C"/>
    <property type="match status" value="1"/>
</dbReference>
<dbReference type="InterPro" id="IPR006143">
    <property type="entry name" value="RND_pump_MFP"/>
</dbReference>
<dbReference type="AlphaFoldDB" id="A0A6P1BS58"/>
<dbReference type="Pfam" id="PF25919">
    <property type="entry name" value="BSH_CusB"/>
    <property type="match status" value="1"/>
</dbReference>
<feature type="region of interest" description="Disordered" evidence="5">
    <location>
        <begin position="56"/>
        <end position="94"/>
    </location>
</feature>
<proteinExistence type="inferred from homology"/>
<protein>
    <submittedName>
        <fullName evidence="9">Efflux RND transporter periplasmic adaptor subunit</fullName>
    </submittedName>
</protein>
<dbReference type="GO" id="GO:0015679">
    <property type="term" value="P:plasma membrane copper ion transport"/>
    <property type="evidence" value="ECO:0007669"/>
    <property type="project" value="TreeGrafter"/>
</dbReference>
<dbReference type="GO" id="GO:0046914">
    <property type="term" value="F:transition metal ion binding"/>
    <property type="evidence" value="ECO:0007669"/>
    <property type="project" value="TreeGrafter"/>
</dbReference>
<feature type="domain" description="CusB-like beta-barrel" evidence="7">
    <location>
        <begin position="306"/>
        <end position="381"/>
    </location>
</feature>
<evidence type="ECO:0000256" key="3">
    <source>
        <dbReference type="ARBA" id="ARBA00022729"/>
    </source>
</evidence>
<name>A0A6P1BS58_9BRAD</name>
<dbReference type="EMBL" id="VKHP01000234">
    <property type="protein sequence ID" value="NEV01347.1"/>
    <property type="molecule type" value="Genomic_DNA"/>
</dbReference>
<feature type="domain" description="CusB-like barrel-sandwich hybrid" evidence="6">
    <location>
        <begin position="181"/>
        <end position="302"/>
    </location>
</feature>
<reference evidence="9 11" key="1">
    <citation type="journal article" date="2020" name="Arch. Microbiol.">
        <title>Bradyrhizobium uaiense sp. nov., a new highly efficient cowpea symbiont.</title>
        <authorList>
            <person name="Cabral Michel D."/>
            <person name="Azarias Guimaraes A."/>
            <person name="Martins da Costa E."/>
            <person name="Soares de Carvalho T."/>
            <person name="Balsanelli E."/>
            <person name="Willems A."/>
            <person name="Maltempi de Souza E."/>
            <person name="de Souza Moreira F.M."/>
        </authorList>
    </citation>
    <scope>NUCLEOTIDE SEQUENCE [LARGE SCALE GENOMIC DNA]</scope>
    <source>
        <strain evidence="9 11">UFLA 03-164</strain>
    </source>
</reference>
<dbReference type="PANTHER" id="PTHR30097">
    <property type="entry name" value="CATION EFFLUX SYSTEM PROTEIN CUSB"/>
    <property type="match status" value="1"/>
</dbReference>
<dbReference type="RefSeq" id="WP_163160855.1">
    <property type="nucleotide sequence ID" value="NZ_VKHP01000234.1"/>
</dbReference>
<dbReference type="InterPro" id="IPR058649">
    <property type="entry name" value="CzcB_C"/>
</dbReference>